<comment type="subcellular location">
    <subcellularLocation>
        <location evidence="1">Membrane</location>
        <topology evidence="1">Multi-pass membrane protein</topology>
    </subcellularLocation>
</comment>
<evidence type="ECO:0000256" key="3">
    <source>
        <dbReference type="ARBA" id="ARBA00022989"/>
    </source>
</evidence>
<dbReference type="Gene3D" id="1.20.120.1630">
    <property type="match status" value="1"/>
</dbReference>
<feature type="transmembrane region" description="Helical" evidence="5">
    <location>
        <begin position="43"/>
        <end position="62"/>
    </location>
</feature>
<evidence type="ECO:0000256" key="4">
    <source>
        <dbReference type="ARBA" id="ARBA00023136"/>
    </source>
</evidence>
<dbReference type="AlphaFoldDB" id="A0AAW6IM19"/>
<evidence type="ECO:0000256" key="2">
    <source>
        <dbReference type="ARBA" id="ARBA00022692"/>
    </source>
</evidence>
<dbReference type="GO" id="GO:0004671">
    <property type="term" value="F:protein C-terminal S-isoprenylcysteine carboxyl O-methyltransferase activity"/>
    <property type="evidence" value="ECO:0007669"/>
    <property type="project" value="InterPro"/>
</dbReference>
<comment type="caution">
    <text evidence="6">The sequence shown here is derived from an EMBL/GenBank/DDBJ whole genome shotgun (WGS) entry which is preliminary data.</text>
</comment>
<dbReference type="RefSeq" id="WP_270601115.1">
    <property type="nucleotide sequence ID" value="NZ_JAQFDJ010000044.1"/>
</dbReference>
<evidence type="ECO:0000256" key="5">
    <source>
        <dbReference type="SAM" id="Phobius"/>
    </source>
</evidence>
<dbReference type="Proteomes" id="UP001215078">
    <property type="component" value="Unassembled WGS sequence"/>
</dbReference>
<reference evidence="6" key="1">
    <citation type="submission" date="2022-10" db="EMBL/GenBank/DDBJ databases">
        <title>Human gut microbiome strain richness.</title>
        <authorList>
            <person name="Chen-Liaw A."/>
        </authorList>
    </citation>
    <scope>NUCLEOTIDE SEQUENCE</scope>
    <source>
        <strain evidence="6">RTP21484st1_H8_RTP21484_190118</strain>
    </source>
</reference>
<dbReference type="GO" id="GO:0016020">
    <property type="term" value="C:membrane"/>
    <property type="evidence" value="ECO:0007669"/>
    <property type="project" value="UniProtKB-SubCell"/>
</dbReference>
<protein>
    <submittedName>
        <fullName evidence="6">Isoprenylcysteine carboxyl methyltransferase family protein</fullName>
    </submittedName>
</protein>
<dbReference type="GO" id="GO:0032259">
    <property type="term" value="P:methylation"/>
    <property type="evidence" value="ECO:0007669"/>
    <property type="project" value="UniProtKB-KW"/>
</dbReference>
<keyword evidence="4 5" id="KW-0472">Membrane</keyword>
<proteinExistence type="predicted"/>
<keyword evidence="6" id="KW-0489">Methyltransferase</keyword>
<dbReference type="PANTHER" id="PTHR43847:SF1">
    <property type="entry name" value="BLL3993 PROTEIN"/>
    <property type="match status" value="1"/>
</dbReference>
<dbReference type="PANTHER" id="PTHR43847">
    <property type="entry name" value="BLL3993 PROTEIN"/>
    <property type="match status" value="1"/>
</dbReference>
<evidence type="ECO:0000313" key="6">
    <source>
        <dbReference type="EMBL" id="MDC7959618.1"/>
    </source>
</evidence>
<organism evidence="6 7">
    <name type="scientific">Bacteroides ovatus</name>
    <dbReference type="NCBI Taxonomy" id="28116"/>
    <lineage>
        <taxon>Bacteria</taxon>
        <taxon>Pseudomonadati</taxon>
        <taxon>Bacteroidota</taxon>
        <taxon>Bacteroidia</taxon>
        <taxon>Bacteroidales</taxon>
        <taxon>Bacteroidaceae</taxon>
        <taxon>Bacteroides</taxon>
    </lineage>
</organism>
<keyword evidence="3 5" id="KW-1133">Transmembrane helix</keyword>
<dbReference type="InterPro" id="IPR052527">
    <property type="entry name" value="Metal_cation-efflux_comp"/>
</dbReference>
<evidence type="ECO:0000313" key="7">
    <source>
        <dbReference type="Proteomes" id="UP001215078"/>
    </source>
</evidence>
<name>A0AAW6IM19_BACOV</name>
<accession>A0AAW6IM19</accession>
<feature type="transmembrane region" description="Helical" evidence="5">
    <location>
        <begin position="130"/>
        <end position="159"/>
    </location>
</feature>
<dbReference type="EMBL" id="JAQQPO010000018">
    <property type="protein sequence ID" value="MDC7959618.1"/>
    <property type="molecule type" value="Genomic_DNA"/>
</dbReference>
<dbReference type="InterPro" id="IPR007269">
    <property type="entry name" value="ICMT_MeTrfase"/>
</dbReference>
<evidence type="ECO:0000256" key="1">
    <source>
        <dbReference type="ARBA" id="ARBA00004141"/>
    </source>
</evidence>
<feature type="transmembrane region" description="Helical" evidence="5">
    <location>
        <begin position="69"/>
        <end position="92"/>
    </location>
</feature>
<sequence>MNLILSVFTSLFFVRLVTLYISIKNEKRLKHKGGIEFGKKNSILLSIVHVIYYFSCLTEGFYADIAFNFYSLLGTFLLVFSYIMLFVVIYQLREIWTVKIYIVPGHRIVTTPLFKYIRHPNYLLNILPEMIGIALLCNAWYTLFIGLPIYCVILCIRIIQEEKAMTSLRKAAIIVQ</sequence>
<dbReference type="Pfam" id="PF04140">
    <property type="entry name" value="ICMT"/>
    <property type="match status" value="1"/>
</dbReference>
<keyword evidence="6" id="KW-0808">Transferase</keyword>
<keyword evidence="2 5" id="KW-0812">Transmembrane</keyword>
<gene>
    <name evidence="6" type="ORF">PQ628_15535</name>
</gene>